<sequence>MIDRTIEKMLYKIAALLAIVGIVLRMLQPSDNYQGLYLILAGHILGVIGILIYMKRTNDMEQEQRNAQEPVQQLEKK</sequence>
<accession>A0A0E3ZDF9</accession>
<dbReference type="AlphaFoldDB" id="A0A0E3ZDF9"/>
<evidence type="ECO:0000313" key="3">
    <source>
        <dbReference type="Proteomes" id="UP000033109"/>
    </source>
</evidence>
<keyword evidence="1" id="KW-1133">Transmembrane helix</keyword>
<dbReference type="RefSeq" id="WP_046309005.1">
    <property type="nucleotide sequence ID" value="NZ_CBCSCY010000007.1"/>
</dbReference>
<dbReference type="STRING" id="400092.PKOR_02745"/>
<feature type="transmembrane region" description="Helical" evidence="1">
    <location>
        <begin position="9"/>
        <end position="27"/>
    </location>
</feature>
<organism evidence="2 3">
    <name type="scientific">Pontibacter korlensis</name>
    <dbReference type="NCBI Taxonomy" id="400092"/>
    <lineage>
        <taxon>Bacteria</taxon>
        <taxon>Pseudomonadati</taxon>
        <taxon>Bacteroidota</taxon>
        <taxon>Cytophagia</taxon>
        <taxon>Cytophagales</taxon>
        <taxon>Hymenobacteraceae</taxon>
        <taxon>Pontibacter</taxon>
    </lineage>
</organism>
<keyword evidence="3" id="KW-1185">Reference proteome</keyword>
<feature type="transmembrane region" description="Helical" evidence="1">
    <location>
        <begin position="33"/>
        <end position="54"/>
    </location>
</feature>
<dbReference type="HOGENOM" id="CLU_2635057_0_0_10"/>
<gene>
    <name evidence="2" type="ORF">PKOR_02745</name>
</gene>
<evidence type="ECO:0000256" key="1">
    <source>
        <dbReference type="SAM" id="Phobius"/>
    </source>
</evidence>
<dbReference type="PATRIC" id="fig|400092.3.peg.624"/>
<evidence type="ECO:0000313" key="2">
    <source>
        <dbReference type="EMBL" id="AKD02249.1"/>
    </source>
</evidence>
<reference evidence="2 3" key="1">
    <citation type="journal article" date="2015" name="Sci. Rep.">
        <title>Unraveling adaptation of Pontibacter korlensis to radiation and infertility in desert through complete genome and comparative transcriptomic analysis.</title>
        <authorList>
            <person name="Dai J."/>
            <person name="Dai W."/>
            <person name="Qiu C."/>
            <person name="Yang Z."/>
            <person name="Zhang Y."/>
            <person name="Zhou M."/>
            <person name="Zhang L."/>
            <person name="Fang C."/>
            <person name="Gao Q."/>
            <person name="Yang Q."/>
            <person name="Li X."/>
            <person name="Wang Z."/>
            <person name="Wang Z."/>
            <person name="Jia Z."/>
            <person name="Chen X."/>
        </authorList>
    </citation>
    <scope>NUCLEOTIDE SEQUENCE [LARGE SCALE GENOMIC DNA]</scope>
    <source>
        <strain evidence="2 3">X14-1T</strain>
    </source>
</reference>
<dbReference type="OrthoDB" id="853653at2"/>
<dbReference type="Proteomes" id="UP000033109">
    <property type="component" value="Chromosome"/>
</dbReference>
<protein>
    <submittedName>
        <fullName evidence="2">Uncharacterized protein</fullName>
    </submittedName>
</protein>
<proteinExistence type="predicted"/>
<name>A0A0E3ZDF9_9BACT</name>
<dbReference type="EMBL" id="CP009621">
    <property type="protein sequence ID" value="AKD02249.1"/>
    <property type="molecule type" value="Genomic_DNA"/>
</dbReference>
<keyword evidence="1" id="KW-0472">Membrane</keyword>
<dbReference type="KEGG" id="pko:PKOR_02745"/>
<keyword evidence="1" id="KW-0812">Transmembrane</keyword>